<dbReference type="PANTHER" id="PTHR43248:SF29">
    <property type="entry name" value="TRIPEPTIDYL AMINOPEPTIDASE"/>
    <property type="match status" value="1"/>
</dbReference>
<dbReference type="GO" id="GO:0016787">
    <property type="term" value="F:hydrolase activity"/>
    <property type="evidence" value="ECO:0007669"/>
    <property type="project" value="UniProtKB-KW"/>
</dbReference>
<evidence type="ECO:0000259" key="4">
    <source>
        <dbReference type="Pfam" id="PF00561"/>
    </source>
</evidence>
<gene>
    <name evidence="5" type="ORF">NDR86_31185</name>
</gene>
<dbReference type="RefSeq" id="WP_251917419.1">
    <property type="nucleotide sequence ID" value="NZ_JAMRXG010000018.1"/>
</dbReference>
<proteinExistence type="inferred from homology"/>
<reference evidence="5" key="1">
    <citation type="submission" date="2022-06" db="EMBL/GenBank/DDBJ databases">
        <title>Novel species in genus nocardia.</title>
        <authorList>
            <person name="Li F."/>
        </authorList>
    </citation>
    <scope>NUCLEOTIDE SEQUENCE</scope>
    <source>
        <strain evidence="5">CDC141</strain>
    </source>
</reference>
<comment type="similarity">
    <text evidence="1">Belongs to the peptidase S33 family.</text>
</comment>
<evidence type="ECO:0000313" key="5">
    <source>
        <dbReference type="EMBL" id="MCM6777958.1"/>
    </source>
</evidence>
<dbReference type="PANTHER" id="PTHR43248">
    <property type="entry name" value="2-SUCCINYL-6-HYDROXY-2,4-CYCLOHEXADIENE-1-CARBOXYLATE SYNTHASE"/>
    <property type="match status" value="1"/>
</dbReference>
<dbReference type="AlphaFoldDB" id="A0A9X2EGV1"/>
<dbReference type="EMBL" id="JAMRXG010000018">
    <property type="protein sequence ID" value="MCM6777958.1"/>
    <property type="molecule type" value="Genomic_DNA"/>
</dbReference>
<comment type="caution">
    <text evidence="5">The sequence shown here is derived from an EMBL/GenBank/DDBJ whole genome shotgun (WGS) entry which is preliminary data.</text>
</comment>
<organism evidence="5 6">
    <name type="scientific">Nocardia pulmonis</name>
    <dbReference type="NCBI Taxonomy" id="2951408"/>
    <lineage>
        <taxon>Bacteria</taxon>
        <taxon>Bacillati</taxon>
        <taxon>Actinomycetota</taxon>
        <taxon>Actinomycetes</taxon>
        <taxon>Mycobacteriales</taxon>
        <taxon>Nocardiaceae</taxon>
        <taxon>Nocardia</taxon>
    </lineage>
</organism>
<dbReference type="Proteomes" id="UP001139157">
    <property type="component" value="Unassembled WGS sequence"/>
</dbReference>
<accession>A0A9X2EGV1</accession>
<protein>
    <submittedName>
        <fullName evidence="5">Alpha/beta hydrolase</fullName>
    </submittedName>
</protein>
<dbReference type="InterPro" id="IPR051601">
    <property type="entry name" value="Serine_prot/Carboxylest_S33"/>
</dbReference>
<sequence length="466" mass="49913">MDRYYHQRLAWGSCESFSGAEELDAHGFECTRVTVPIDYAEPDGETAQIAISRHRASGDRIGSLLTNPGGPGGPGLAGIPQLLAETPLAERFDVIGVDVRGLGASTPKVTCRTPEEHRAHREDPVWDRSPIGIAQTEKRFRDYVADCVRRTDPKLLAHIGTADVARDFDVIRGVLGDEKLTYFGGSYGSRLGSTIAETYPDRVRAMVLDAAIDPTATMLDPVAMATGFQNAFNAYAADCTRSPDCPLGTDPSRATAEFRALTIPLQNQPVPAADGKNLGYLGATGAVLNLLYQPSLWPVITKGLNQLRKGRGDALAGVTEFFESSVERDLQQAVLCGEEPRITDHVTATVLDLRTRAAAPITDDGRATGLTPLPVCAFWPFPPFSQPHVPNTAGLPKTVVVATTGDPATPYAGGRNLARYLDAALITYEGTQHGAAFRGTACVDEPLIRYLTDLTPPPAETTCSPS</sequence>
<dbReference type="Gene3D" id="3.40.50.1820">
    <property type="entry name" value="alpha/beta hydrolase"/>
    <property type="match status" value="1"/>
</dbReference>
<evidence type="ECO:0000256" key="1">
    <source>
        <dbReference type="ARBA" id="ARBA00010088"/>
    </source>
</evidence>
<evidence type="ECO:0000256" key="3">
    <source>
        <dbReference type="ARBA" id="ARBA00022801"/>
    </source>
</evidence>
<dbReference type="InterPro" id="IPR029058">
    <property type="entry name" value="AB_hydrolase_fold"/>
</dbReference>
<keyword evidence="6" id="KW-1185">Reference proteome</keyword>
<dbReference type="Pfam" id="PF00561">
    <property type="entry name" value="Abhydrolase_1"/>
    <property type="match status" value="1"/>
</dbReference>
<keyword evidence="2" id="KW-0732">Signal</keyword>
<evidence type="ECO:0000256" key="2">
    <source>
        <dbReference type="ARBA" id="ARBA00022729"/>
    </source>
</evidence>
<keyword evidence="3 5" id="KW-0378">Hydrolase</keyword>
<dbReference type="InterPro" id="IPR000073">
    <property type="entry name" value="AB_hydrolase_1"/>
</dbReference>
<name>A0A9X2EGV1_9NOCA</name>
<dbReference type="SUPFAM" id="SSF53474">
    <property type="entry name" value="alpha/beta-Hydrolases"/>
    <property type="match status" value="1"/>
</dbReference>
<evidence type="ECO:0000313" key="6">
    <source>
        <dbReference type="Proteomes" id="UP001139157"/>
    </source>
</evidence>
<feature type="domain" description="AB hydrolase-1" evidence="4">
    <location>
        <begin position="64"/>
        <end position="436"/>
    </location>
</feature>